<feature type="compositionally biased region" description="Acidic residues" evidence="2">
    <location>
        <begin position="95"/>
        <end position="107"/>
    </location>
</feature>
<dbReference type="InterPro" id="IPR046757">
    <property type="entry name" value="YL1_N"/>
</dbReference>
<evidence type="ECO:0000256" key="1">
    <source>
        <dbReference type="ARBA" id="ARBA00006832"/>
    </source>
</evidence>
<feature type="region of interest" description="Disordered" evidence="2">
    <location>
        <begin position="70"/>
        <end position="197"/>
    </location>
</feature>
<evidence type="ECO:0000313" key="4">
    <source>
        <dbReference type="EMBL" id="KAF1987889.1"/>
    </source>
</evidence>
<dbReference type="GO" id="GO:0005634">
    <property type="term" value="C:nucleus"/>
    <property type="evidence" value="ECO:0007669"/>
    <property type="project" value="TreeGrafter"/>
</dbReference>
<dbReference type="InterPro" id="IPR013272">
    <property type="entry name" value="Vps72/YL1_C"/>
</dbReference>
<reference evidence="4" key="1">
    <citation type="journal article" date="2020" name="Stud. Mycol.">
        <title>101 Dothideomycetes genomes: a test case for predicting lifestyles and emergence of pathogens.</title>
        <authorList>
            <person name="Haridas S."/>
            <person name="Albert R."/>
            <person name="Binder M."/>
            <person name="Bloem J."/>
            <person name="Labutti K."/>
            <person name="Salamov A."/>
            <person name="Andreopoulos B."/>
            <person name="Baker S."/>
            <person name="Barry K."/>
            <person name="Bills G."/>
            <person name="Bluhm B."/>
            <person name="Cannon C."/>
            <person name="Castanera R."/>
            <person name="Culley D."/>
            <person name="Daum C."/>
            <person name="Ezra D."/>
            <person name="Gonzalez J."/>
            <person name="Henrissat B."/>
            <person name="Kuo A."/>
            <person name="Liang C."/>
            <person name="Lipzen A."/>
            <person name="Lutzoni F."/>
            <person name="Magnuson J."/>
            <person name="Mondo S."/>
            <person name="Nolan M."/>
            <person name="Ohm R."/>
            <person name="Pangilinan J."/>
            <person name="Park H.-J."/>
            <person name="Ramirez L."/>
            <person name="Alfaro M."/>
            <person name="Sun H."/>
            <person name="Tritt A."/>
            <person name="Yoshinaga Y."/>
            <person name="Zwiers L.-H."/>
            <person name="Turgeon B."/>
            <person name="Goodwin S."/>
            <person name="Spatafora J."/>
            <person name="Crous P."/>
            <person name="Grigoriev I."/>
        </authorList>
    </citation>
    <scope>NUCLEOTIDE SEQUENCE</scope>
    <source>
        <strain evidence="4">CBS 113979</strain>
    </source>
</reference>
<proteinExistence type="inferred from homology"/>
<feature type="compositionally biased region" description="Polar residues" evidence="2">
    <location>
        <begin position="220"/>
        <end position="229"/>
    </location>
</feature>
<accession>A0A6G1H4F8</accession>
<name>A0A6G1H4F8_9PEZI</name>
<dbReference type="AlphaFoldDB" id="A0A6G1H4F8"/>
<dbReference type="PANTHER" id="PTHR13275">
    <property type="entry name" value="YL-1 PROTEIN TRANSCRIPTION FACTOR-LIKE 1"/>
    <property type="match status" value="1"/>
</dbReference>
<feature type="region of interest" description="Disordered" evidence="2">
    <location>
        <begin position="300"/>
        <end position="432"/>
    </location>
</feature>
<feature type="compositionally biased region" description="Polar residues" evidence="2">
    <location>
        <begin position="334"/>
        <end position="351"/>
    </location>
</feature>
<dbReference type="Pfam" id="PF08265">
    <property type="entry name" value="YL1_C"/>
    <property type="match status" value="1"/>
</dbReference>
<evidence type="ECO:0000313" key="5">
    <source>
        <dbReference type="Proteomes" id="UP000800041"/>
    </source>
</evidence>
<dbReference type="Pfam" id="PF05764">
    <property type="entry name" value="YL1"/>
    <property type="match status" value="1"/>
</dbReference>
<feature type="compositionally biased region" description="Basic and acidic residues" evidence="2">
    <location>
        <begin position="235"/>
        <end position="258"/>
    </location>
</feature>
<feature type="region of interest" description="Disordered" evidence="2">
    <location>
        <begin position="212"/>
        <end position="258"/>
    </location>
</feature>
<sequence>MADADSIALQVQDTPDPEHPTSDDDSGSSDIGEPSMVVSRARRSNAGKDMAKLLALEEAEGVADAEINEMWQEDANDEEFAEADAPDDVSFGSESSDDEGAEDEEQGEKELAAAERAEKSKKRKAHTLMSTKQPLRIKKVRIDPFAEKTAPPRPVGRPRKKSERLSWLPTGDDAPIRTSSRSLAVQSRTKTHENLKEKEKHRLKTIAVMEAAEQRKQASKPKTLSQAERMSQAAEVERQNAKSLNRWEESEKKRVEEQKAKLEALKNRKLEGPVIRYYSGPAVWHRDKIRHVGKGAVLEEIEKQYAEKPKPPEKPADSMPPTGTSPSKEETNKPDTATNGDQAAPSTNGGTAQEPPKDTNPATTYHDGYNNSIMFPPPPSTAGFLDGIEYWASLEHKENTRPPPNPTSEAPKPSSPQQPQKPPPHHPASLAVRNLITLASFAALELSSHGTNTKSQASNKDQLIRLLLEWEDDPRWSKTKTSTPPPSVAPGRKSDKAHKDKDKDGSKDHHVDPCDAFPCVITGKKARYRDPLTGLAYRDRFAFKRVRELAGVALASKVVPPVQGSLGSGEGSWQDVRWSALLGAYVGVRGGRAAAGVPHVFSHKKQPNVQVDVVKVE</sequence>
<gene>
    <name evidence="4" type="ORF">K402DRAFT_392181</name>
</gene>
<organism evidence="4 5">
    <name type="scientific">Aulographum hederae CBS 113979</name>
    <dbReference type="NCBI Taxonomy" id="1176131"/>
    <lineage>
        <taxon>Eukaryota</taxon>
        <taxon>Fungi</taxon>
        <taxon>Dikarya</taxon>
        <taxon>Ascomycota</taxon>
        <taxon>Pezizomycotina</taxon>
        <taxon>Dothideomycetes</taxon>
        <taxon>Pleosporomycetidae</taxon>
        <taxon>Aulographales</taxon>
        <taxon>Aulographaceae</taxon>
    </lineage>
</organism>
<feature type="domain" description="Vps72/YL1 C-terminal" evidence="3">
    <location>
        <begin position="519"/>
        <end position="546"/>
    </location>
</feature>
<dbReference type="EMBL" id="ML977150">
    <property type="protein sequence ID" value="KAF1987889.1"/>
    <property type="molecule type" value="Genomic_DNA"/>
</dbReference>
<feature type="region of interest" description="Disordered" evidence="2">
    <location>
        <begin position="1"/>
        <end position="46"/>
    </location>
</feature>
<evidence type="ECO:0000259" key="3">
    <source>
        <dbReference type="SMART" id="SM00993"/>
    </source>
</evidence>
<feature type="compositionally biased region" description="Acidic residues" evidence="2">
    <location>
        <begin position="70"/>
        <end position="87"/>
    </location>
</feature>
<dbReference type="PANTHER" id="PTHR13275:SF4">
    <property type="entry name" value="VACUOLAR PROTEIN SORTING-ASSOCIATED PROTEIN 72 HOMOLOG"/>
    <property type="match status" value="1"/>
</dbReference>
<protein>
    <submittedName>
        <fullName evidence="4">YL1-domain-containing protein</fullName>
    </submittedName>
</protein>
<feature type="compositionally biased region" description="Basic and acidic residues" evidence="2">
    <location>
        <begin position="492"/>
        <end position="512"/>
    </location>
</feature>
<feature type="region of interest" description="Disordered" evidence="2">
    <location>
        <begin position="475"/>
        <end position="512"/>
    </location>
</feature>
<comment type="similarity">
    <text evidence="1">Belongs to the VPS72/YL1 family.</text>
</comment>
<dbReference type="Proteomes" id="UP000800041">
    <property type="component" value="Unassembled WGS sequence"/>
</dbReference>
<feature type="compositionally biased region" description="Basic and acidic residues" evidence="2">
    <location>
        <begin position="108"/>
        <end position="118"/>
    </location>
</feature>
<feature type="compositionally biased region" description="Polar residues" evidence="2">
    <location>
        <begin position="177"/>
        <end position="188"/>
    </location>
</feature>
<feature type="compositionally biased region" description="Pro residues" evidence="2">
    <location>
        <begin position="413"/>
        <end position="426"/>
    </location>
</feature>
<feature type="compositionally biased region" description="Basic and acidic residues" evidence="2">
    <location>
        <begin position="300"/>
        <end position="316"/>
    </location>
</feature>
<dbReference type="OrthoDB" id="3942062at2759"/>
<keyword evidence="5" id="KW-1185">Reference proteome</keyword>
<evidence type="ECO:0000256" key="2">
    <source>
        <dbReference type="SAM" id="MobiDB-lite"/>
    </source>
</evidence>
<dbReference type="SMART" id="SM00993">
    <property type="entry name" value="YL1_C"/>
    <property type="match status" value="1"/>
</dbReference>